<evidence type="ECO:0000313" key="3">
    <source>
        <dbReference type="EMBL" id="ACL47352.1"/>
    </source>
</evidence>
<protein>
    <submittedName>
        <fullName evidence="3">Uncharacterized protein</fullName>
    </submittedName>
</protein>
<sequence length="265" mass="28109">MYKKQTLAIGLSLALLASGLSPSVSLARPGGGSRGGGSFRGGGASPRINSNINLQNSGNVRGPAPQNRSANINRSNINRDNINTGNINRGNINRDNINTGNINRGNINTGNINTGNINRGNINTGNINRGNNVNINTGDINVNTRWYGGGWYGRGYYRPPGWGAWGAAAFATGVVVGATINSLPPYYSTVYVSGSPYFYSDGIYFSSQGDTYVVVAPPLGAIVTNLPDGCSTTQYNNVLVYNCSNVFYEPFYQNGSTVYKVVQVG</sequence>
<keyword evidence="2" id="KW-0732">Signal</keyword>
<evidence type="ECO:0000256" key="2">
    <source>
        <dbReference type="SAM" id="SignalP"/>
    </source>
</evidence>
<dbReference type="KEGG" id="cyn:Cyan7425_5055"/>
<dbReference type="STRING" id="395961.Cyan7425_5055"/>
<organism evidence="3">
    <name type="scientific">Cyanothece sp. (strain PCC 7425 / ATCC 29141)</name>
    <dbReference type="NCBI Taxonomy" id="395961"/>
    <lineage>
        <taxon>Bacteria</taxon>
        <taxon>Bacillati</taxon>
        <taxon>Cyanobacteriota</taxon>
        <taxon>Cyanophyceae</taxon>
        <taxon>Gomontiellales</taxon>
        <taxon>Cyanothecaceae</taxon>
        <taxon>Cyanothece</taxon>
    </lineage>
</organism>
<gene>
    <name evidence="3" type="ordered locus">Cyan7425_5055</name>
</gene>
<dbReference type="Pfam" id="PF20125">
    <property type="entry name" value="DUF6515"/>
    <property type="match status" value="1"/>
</dbReference>
<dbReference type="EMBL" id="CP001344">
    <property type="protein sequence ID" value="ACL47352.1"/>
    <property type="molecule type" value="Genomic_DNA"/>
</dbReference>
<proteinExistence type="predicted"/>
<name>B8HP92_CYAP4</name>
<dbReference type="AlphaFoldDB" id="B8HP92"/>
<feature type="compositionally biased region" description="Low complexity" evidence="1">
    <location>
        <begin position="67"/>
        <end position="82"/>
    </location>
</feature>
<dbReference type="eggNOG" id="ENOG502Z9KQ">
    <property type="taxonomic scope" value="Bacteria"/>
</dbReference>
<feature type="chain" id="PRO_5002870940" evidence="2">
    <location>
        <begin position="28"/>
        <end position="265"/>
    </location>
</feature>
<dbReference type="OrthoDB" id="574710at2"/>
<feature type="signal peptide" evidence="2">
    <location>
        <begin position="1"/>
        <end position="27"/>
    </location>
</feature>
<feature type="compositionally biased region" description="Polar residues" evidence="1">
    <location>
        <begin position="48"/>
        <end position="59"/>
    </location>
</feature>
<feature type="region of interest" description="Disordered" evidence="1">
    <location>
        <begin position="27"/>
        <end position="82"/>
    </location>
</feature>
<dbReference type="HOGENOM" id="CLU_083821_0_0_3"/>
<dbReference type="InterPro" id="IPR045398">
    <property type="entry name" value="DUF6515"/>
</dbReference>
<feature type="compositionally biased region" description="Gly residues" evidence="1">
    <location>
        <begin position="29"/>
        <end position="44"/>
    </location>
</feature>
<evidence type="ECO:0000256" key="1">
    <source>
        <dbReference type="SAM" id="MobiDB-lite"/>
    </source>
</evidence>
<accession>B8HP92</accession>
<reference evidence="3" key="1">
    <citation type="submission" date="2009-01" db="EMBL/GenBank/DDBJ databases">
        <title>Complete sequence of chromosome Cyanothece sp. PCC 7425.</title>
        <authorList>
            <consortium name="US DOE Joint Genome Institute"/>
            <person name="Lucas S."/>
            <person name="Copeland A."/>
            <person name="Lapidus A."/>
            <person name="Glavina del Rio T."/>
            <person name="Dalin E."/>
            <person name="Tice H."/>
            <person name="Bruce D."/>
            <person name="Goodwin L."/>
            <person name="Pitluck S."/>
            <person name="Sims D."/>
            <person name="Meineke L."/>
            <person name="Brettin T."/>
            <person name="Detter J.C."/>
            <person name="Han C."/>
            <person name="Larimer F."/>
            <person name="Land M."/>
            <person name="Hauser L."/>
            <person name="Kyrpides N."/>
            <person name="Ovchinnikova G."/>
            <person name="Liberton M."/>
            <person name="Stoeckel J."/>
            <person name="Banerjee A."/>
            <person name="Singh A."/>
            <person name="Page L."/>
            <person name="Sato H."/>
            <person name="Zhao L."/>
            <person name="Sherman L."/>
            <person name="Pakrasi H."/>
            <person name="Richardson P."/>
        </authorList>
    </citation>
    <scope>NUCLEOTIDE SEQUENCE</scope>
    <source>
        <strain evidence="3">PCC 7425</strain>
    </source>
</reference>